<dbReference type="InterPro" id="IPR046496">
    <property type="entry name" value="DUF6589"/>
</dbReference>
<protein>
    <recommendedName>
        <fullName evidence="2">DUF6589 domain-containing protein</fullName>
    </recommendedName>
</protein>
<keyword evidence="4" id="KW-1185">Reference proteome</keyword>
<dbReference type="AlphaFoldDB" id="A0A6S7I529"/>
<organism evidence="3 4">
    <name type="scientific">Paramuricea clavata</name>
    <name type="common">Red gorgonian</name>
    <name type="synonym">Violescent sea-whip</name>
    <dbReference type="NCBI Taxonomy" id="317549"/>
    <lineage>
        <taxon>Eukaryota</taxon>
        <taxon>Metazoa</taxon>
        <taxon>Cnidaria</taxon>
        <taxon>Anthozoa</taxon>
        <taxon>Octocorallia</taxon>
        <taxon>Malacalcyonacea</taxon>
        <taxon>Plexauridae</taxon>
        <taxon>Paramuricea</taxon>
    </lineage>
</organism>
<feature type="compositionally biased region" description="Basic and acidic residues" evidence="1">
    <location>
        <begin position="101"/>
        <end position="115"/>
    </location>
</feature>
<comment type="caution">
    <text evidence="3">The sequence shown here is derived from an EMBL/GenBank/DDBJ whole genome shotgun (WGS) entry which is preliminary data.</text>
</comment>
<accession>A0A6S7I529</accession>
<evidence type="ECO:0000313" key="4">
    <source>
        <dbReference type="Proteomes" id="UP001152795"/>
    </source>
</evidence>
<evidence type="ECO:0000313" key="3">
    <source>
        <dbReference type="EMBL" id="CAB4011763.1"/>
    </source>
</evidence>
<gene>
    <name evidence="3" type="ORF">PACLA_8A012198</name>
</gene>
<evidence type="ECO:0000256" key="1">
    <source>
        <dbReference type="SAM" id="MobiDB-lite"/>
    </source>
</evidence>
<feature type="domain" description="DUF6589" evidence="2">
    <location>
        <begin position="463"/>
        <end position="677"/>
    </location>
</feature>
<reference evidence="3" key="1">
    <citation type="submission" date="2020-04" db="EMBL/GenBank/DDBJ databases">
        <authorList>
            <person name="Alioto T."/>
            <person name="Alioto T."/>
            <person name="Gomez Garrido J."/>
        </authorList>
    </citation>
    <scope>NUCLEOTIDE SEQUENCE</scope>
    <source>
        <strain evidence="3">A484AB</strain>
    </source>
</reference>
<feature type="region of interest" description="Disordered" evidence="1">
    <location>
        <begin position="101"/>
        <end position="125"/>
    </location>
</feature>
<dbReference type="EMBL" id="CACRXK020007260">
    <property type="protein sequence ID" value="CAB4011763.1"/>
    <property type="molecule type" value="Genomic_DNA"/>
</dbReference>
<dbReference type="Proteomes" id="UP001152795">
    <property type="component" value="Unassembled WGS sequence"/>
</dbReference>
<dbReference type="OrthoDB" id="10052596at2759"/>
<name>A0A6S7I529_PARCT</name>
<sequence length="775" mass="87816">MENDITPTKTYLRVFCSESICIECGKDVSNADTRRRLFNGTLKSLACANLERVAGVILCKESCLSSIVCRSCSEKNARLISKLDAVREQFNLTTVRLAEKQSESVTKRERKKETSDSSDASKNPVKRRVVFAQEDPISQTHEQTTQTDAVQVSDEFSSVKVVINYPNSATKTIPLLTDYHNVIRQLALGNPKSIVSAFMHVSTLKDQVIEATTRSITCELQQLCAKTTPSLLRQTTKDDLKHFTWKNVHDELKERTPVFLRFIEAAVQNPSQKRNVQKKNEALIPPMCDAACKLISIFNEGMCAIRVIKSIILKKGGLTKVGFKRLSSTYVCMGYNCTNNIFERFGKDFDCDLLKWKKQVEEDVKKEKELLSVVSTLGGIASNEELECANEKLQQHRQSMHPGYSLTGDNVDMIVKPRQMTKQHQNKDHHMFQYVAYENRVSPNHMPDDITVADVNKVPFTSFLPSGDEQLSLIDQFTVLVCQKWAKYIPNMGWFKDYMPSYIPHKHMDDMKKKTSKVHLGVLRKNEQKEEDMIELLQWAHKYVPGHSEEEGPNVLSAKVLNGGDYLTHERHKSSQSSMQDARTPSAQLLGLLSKFEDFHAQCEWVKVIWFHLYDTSSARDVGTIYHARNVIDARNVTKDPKNNYYAASELLDKFLDAYLIAGALQHFGMASIDDEPTVNTYGGLPNDTAQKEAYVNSTVHSFVKKYVINQVPELSQDAPVSNDLVCRFCGKKYARPTYLKKHEEQSMDLGVNIAQKLQASPRSKMASTTTPIMC</sequence>
<evidence type="ECO:0000259" key="2">
    <source>
        <dbReference type="Pfam" id="PF20231"/>
    </source>
</evidence>
<proteinExistence type="predicted"/>
<dbReference type="Pfam" id="PF20231">
    <property type="entry name" value="DUF6589"/>
    <property type="match status" value="1"/>
</dbReference>